<evidence type="ECO:0000313" key="1">
    <source>
        <dbReference type="EMBL" id="KAJ9094558.1"/>
    </source>
</evidence>
<sequence length="416" mass="46952">MGLLALPTEILDIIIDLLNAPSDPHQYDSKLPVSTACLCKLDKIYAKSPEVYPIWPEWKRDSLALSTVMSWKREKMSKAQTVLSAASCEKVHILVLNSDCNDSTPRPLPQDFDVLFPNLREIQLVGVYPSVPDYEKTGKSKTTAANSKNAQPVKTTVTPASSKAVDTSLPPISISLHRSLQSHVTKHETYTPKFFQQFQASTQIGRTNSTQLDAYHLEFAMSRSKEDRGYQSFWGDFTKRMKEACKNALSSGIQAWPKAVESISFVMQTDDFAWPVFKNKLQPKKGDEPAELATGHLPTQKDMDNFLAKIRKSRPGLQQFSLVVYVRNPDFGGCMTQKLFEFCHNFDAVTKKPKKETPIATTADAKVATGPVKPNVFRIVQNTVDKLHEFCDYDEFEEAAEMEMPFREEYEDDEDC</sequence>
<evidence type="ECO:0000313" key="2">
    <source>
        <dbReference type="Proteomes" id="UP001230649"/>
    </source>
</evidence>
<accession>A0ACC2V623</accession>
<protein>
    <submittedName>
        <fullName evidence="1">Uncharacterized protein</fullName>
    </submittedName>
</protein>
<name>A0ACC2V623_9TREE</name>
<dbReference type="Proteomes" id="UP001230649">
    <property type="component" value="Unassembled WGS sequence"/>
</dbReference>
<gene>
    <name evidence="1" type="ORF">QFC20_006873</name>
</gene>
<keyword evidence="2" id="KW-1185">Reference proteome</keyword>
<organism evidence="1 2">
    <name type="scientific">Naganishia adeliensis</name>
    <dbReference type="NCBI Taxonomy" id="92952"/>
    <lineage>
        <taxon>Eukaryota</taxon>
        <taxon>Fungi</taxon>
        <taxon>Dikarya</taxon>
        <taxon>Basidiomycota</taxon>
        <taxon>Agaricomycotina</taxon>
        <taxon>Tremellomycetes</taxon>
        <taxon>Filobasidiales</taxon>
        <taxon>Filobasidiaceae</taxon>
        <taxon>Naganishia</taxon>
    </lineage>
</organism>
<proteinExistence type="predicted"/>
<comment type="caution">
    <text evidence="1">The sequence shown here is derived from an EMBL/GenBank/DDBJ whole genome shotgun (WGS) entry which is preliminary data.</text>
</comment>
<dbReference type="EMBL" id="JASBWS010000137">
    <property type="protein sequence ID" value="KAJ9094558.1"/>
    <property type="molecule type" value="Genomic_DNA"/>
</dbReference>
<reference evidence="1" key="1">
    <citation type="submission" date="2023-04" db="EMBL/GenBank/DDBJ databases">
        <title>Draft Genome sequencing of Naganishia species isolated from polar environments using Oxford Nanopore Technology.</title>
        <authorList>
            <person name="Leo P."/>
            <person name="Venkateswaran K."/>
        </authorList>
    </citation>
    <scope>NUCLEOTIDE SEQUENCE</scope>
    <source>
        <strain evidence="1">MNA-CCFEE 5262</strain>
    </source>
</reference>